<dbReference type="FunFam" id="1.25.40.770:FF:000001">
    <property type="entry name" value="Transcription initiation factor TFIID subunit 6"/>
    <property type="match status" value="1"/>
</dbReference>
<dbReference type="InterPro" id="IPR016024">
    <property type="entry name" value="ARM-type_fold"/>
</dbReference>
<accession>W6MFW5</accession>
<dbReference type="SMART" id="SM00803">
    <property type="entry name" value="TAF"/>
    <property type="match status" value="1"/>
</dbReference>
<organism evidence="9 10">
    <name type="scientific">Kuraishia capsulata CBS 1993</name>
    <dbReference type="NCBI Taxonomy" id="1382522"/>
    <lineage>
        <taxon>Eukaryota</taxon>
        <taxon>Fungi</taxon>
        <taxon>Dikarya</taxon>
        <taxon>Ascomycota</taxon>
        <taxon>Saccharomycotina</taxon>
        <taxon>Pichiomycetes</taxon>
        <taxon>Pichiales</taxon>
        <taxon>Pichiaceae</taxon>
        <taxon>Kuraishia</taxon>
    </lineage>
</organism>
<dbReference type="InterPro" id="IPR037796">
    <property type="entry name" value="TAF6"/>
</dbReference>
<dbReference type="CDD" id="cd22931">
    <property type="entry name" value="HFD_TAF6"/>
    <property type="match status" value="1"/>
</dbReference>
<feature type="domain" description="TATA box binding protein associated factor (TAF) histone-like fold" evidence="8">
    <location>
        <begin position="16"/>
        <end position="80"/>
    </location>
</feature>
<dbReference type="CDD" id="cd08050">
    <property type="entry name" value="TAF6C"/>
    <property type="match status" value="1"/>
</dbReference>
<evidence type="ECO:0000256" key="5">
    <source>
        <dbReference type="ARBA" id="ARBA00023242"/>
    </source>
</evidence>
<dbReference type="InterPro" id="IPR004823">
    <property type="entry name" value="TAF_TATA-bd_Histone-like_dom"/>
</dbReference>
<sequence length="496" mass="55009">MNGANQQAKLPMSHTLWSPADTVRDAAESLGITTLGDEVAKNLAMDVEYRVHEILDQAIKFMRHGKRRTLTVSDVDRAMKVLNLEPLYGYDVSRPLVFKEAIVGPGQNLYYVHDDEVDFEKLINQPLPKVPRYTTFTAHWLAIEGVQPTIPQNPTPAEVRSVPALQKASTDNILAIDGGASGSDPTARASSAKKDMEIKPLVKHMLSKELQLYFDKAITALLDDTDESLKNAALDSIRSDPGLHQLVPYFIQFVAETLTHNLKNINLLTTMLLVIYSLLMNKSIFLDPYIHALMPCILTLLLAKKIGPQGTSENEEEAKQHFQLRDLAASLLERIINNYGSSYSTLKPRITRTLLRAFLSSSTITSVGTQYGTIKGIKCLGPEVIRVVMIGNLKNWSKNVLSGESFSADTANRELLISNVIDCLRILKSDGELTEPSTKRLRVDTDQDVDMDGESETLTEEMSAKLTERVGDILATEISKQDDSVAIYKGIFFGES</sequence>
<dbReference type="GO" id="GO:0005669">
    <property type="term" value="C:transcription factor TFIID complex"/>
    <property type="evidence" value="ECO:0007669"/>
    <property type="project" value="EnsemblFungi"/>
</dbReference>
<evidence type="ECO:0000256" key="4">
    <source>
        <dbReference type="ARBA" id="ARBA00023163"/>
    </source>
</evidence>
<evidence type="ECO:0000256" key="3">
    <source>
        <dbReference type="ARBA" id="ARBA00023015"/>
    </source>
</evidence>
<dbReference type="GO" id="GO:0046982">
    <property type="term" value="F:protein heterodimerization activity"/>
    <property type="evidence" value="ECO:0007669"/>
    <property type="project" value="InterPro"/>
</dbReference>
<evidence type="ECO:0000256" key="6">
    <source>
        <dbReference type="ARBA" id="ARBA00076308"/>
    </source>
</evidence>
<dbReference type="GO" id="GO:0000124">
    <property type="term" value="C:SAGA complex"/>
    <property type="evidence" value="ECO:0007669"/>
    <property type="project" value="EnsemblFungi"/>
</dbReference>
<dbReference type="GO" id="GO:0006325">
    <property type="term" value="P:chromatin organization"/>
    <property type="evidence" value="ECO:0007669"/>
    <property type="project" value="EnsemblFungi"/>
</dbReference>
<gene>
    <name evidence="9" type="ORF">KUCA_T00000496001</name>
</gene>
<dbReference type="STRING" id="1382522.W6MFW5"/>
<comment type="subcellular location">
    <subcellularLocation>
        <location evidence="1">Nucleus</location>
    </subcellularLocation>
</comment>
<dbReference type="Proteomes" id="UP000019384">
    <property type="component" value="Unassembled WGS sequence"/>
</dbReference>
<evidence type="ECO:0000256" key="7">
    <source>
        <dbReference type="ARBA" id="ARBA00093655"/>
    </source>
</evidence>
<proteinExistence type="inferred from homology"/>
<keyword evidence="3" id="KW-0805">Transcription regulation</keyword>
<evidence type="ECO:0000313" key="9">
    <source>
        <dbReference type="EMBL" id="CDK24531.1"/>
    </source>
</evidence>
<reference evidence="9" key="1">
    <citation type="submission" date="2013-12" db="EMBL/GenBank/DDBJ databases">
        <authorList>
            <person name="Genoscope - CEA"/>
        </authorList>
    </citation>
    <scope>NUCLEOTIDE SEQUENCE</scope>
    <source>
        <strain evidence="9">CBS 1993</strain>
    </source>
</reference>
<dbReference type="InterPro" id="IPR009072">
    <property type="entry name" value="Histone-fold"/>
</dbReference>
<dbReference type="Pfam" id="PF07571">
    <property type="entry name" value="TAF6_C"/>
    <property type="match status" value="1"/>
</dbReference>
<dbReference type="EMBL" id="HG793125">
    <property type="protein sequence ID" value="CDK24531.1"/>
    <property type="molecule type" value="Genomic_DNA"/>
</dbReference>
<dbReference type="PANTHER" id="PTHR10221">
    <property type="entry name" value="TRANSCRIPTION INITIATION FACTOR TFIID SUBUNIT 6"/>
    <property type="match status" value="1"/>
</dbReference>
<dbReference type="GO" id="GO:0003682">
    <property type="term" value="F:chromatin binding"/>
    <property type="evidence" value="ECO:0007669"/>
    <property type="project" value="EnsemblFungi"/>
</dbReference>
<evidence type="ECO:0000259" key="8">
    <source>
        <dbReference type="SMART" id="SM00803"/>
    </source>
</evidence>
<dbReference type="GO" id="GO:0061629">
    <property type="term" value="F:RNA polymerase II-specific DNA-binding transcription factor binding"/>
    <property type="evidence" value="ECO:0007669"/>
    <property type="project" value="EnsemblFungi"/>
</dbReference>
<keyword evidence="4" id="KW-0804">Transcription</keyword>
<dbReference type="HOGENOM" id="CLU_021711_3_0_1"/>
<dbReference type="SUPFAM" id="SSF48371">
    <property type="entry name" value="ARM repeat"/>
    <property type="match status" value="1"/>
</dbReference>
<evidence type="ECO:0000313" key="10">
    <source>
        <dbReference type="Proteomes" id="UP000019384"/>
    </source>
</evidence>
<keyword evidence="5" id="KW-0539">Nucleus</keyword>
<dbReference type="GO" id="GO:0003713">
    <property type="term" value="F:transcription coactivator activity"/>
    <property type="evidence" value="ECO:0007669"/>
    <property type="project" value="TreeGrafter"/>
</dbReference>
<dbReference type="AlphaFoldDB" id="W6MFW5"/>
<dbReference type="Gene3D" id="1.10.20.10">
    <property type="entry name" value="Histone, subunit A"/>
    <property type="match status" value="1"/>
</dbReference>
<comment type="similarity">
    <text evidence="2">Belongs to the TAF6 family.</text>
</comment>
<dbReference type="Pfam" id="PF02969">
    <property type="entry name" value="TAF"/>
    <property type="match status" value="1"/>
</dbReference>
<dbReference type="GO" id="GO:0016251">
    <property type="term" value="F:RNA polymerase II general transcription initiation factor activity"/>
    <property type="evidence" value="ECO:0007669"/>
    <property type="project" value="InterPro"/>
</dbReference>
<reference evidence="9" key="2">
    <citation type="submission" date="2014-02" db="EMBL/GenBank/DDBJ databases">
        <title>Complete DNA sequence of /Kuraishia capsulata/ illustrates novel genomic features among budding yeasts (/Saccharomycotina/).</title>
        <authorList>
            <person name="Morales L."/>
            <person name="Noel B."/>
            <person name="Porcel B."/>
            <person name="Marcet-Houben M."/>
            <person name="Hullo M-F."/>
            <person name="Sacerdot C."/>
            <person name="Tekaia F."/>
            <person name="Leh-Louis V."/>
            <person name="Despons L."/>
            <person name="Khanna V."/>
            <person name="Aury J-M."/>
            <person name="Barbe V."/>
            <person name="Couloux A."/>
            <person name="Labadie K."/>
            <person name="Pelletier E."/>
            <person name="Souciet J-L."/>
            <person name="Boekhout T."/>
            <person name="Gabaldon T."/>
            <person name="Wincker P."/>
            <person name="Dujon B."/>
        </authorList>
    </citation>
    <scope>NUCLEOTIDE SEQUENCE</scope>
    <source>
        <strain evidence="9">CBS 1993</strain>
    </source>
</reference>
<dbReference type="Gene3D" id="1.25.40.770">
    <property type="entry name" value="TAF6, C-terminal HEAT repeat domain"/>
    <property type="match status" value="1"/>
</dbReference>
<evidence type="ECO:0000256" key="2">
    <source>
        <dbReference type="ARBA" id="ARBA00007688"/>
    </source>
</evidence>
<keyword evidence="10" id="KW-1185">Reference proteome</keyword>
<dbReference type="GO" id="GO:2000144">
    <property type="term" value="P:positive regulation of DNA-templated transcription initiation"/>
    <property type="evidence" value="ECO:0007669"/>
    <property type="project" value="EnsemblFungi"/>
</dbReference>
<dbReference type="PANTHER" id="PTHR10221:SF9">
    <property type="entry name" value="TRANSCRIPTION INITIATION FACTOR TFIID SUBUNIT 6"/>
    <property type="match status" value="1"/>
</dbReference>
<dbReference type="SUPFAM" id="SSF47113">
    <property type="entry name" value="Histone-fold"/>
    <property type="match status" value="1"/>
</dbReference>
<evidence type="ECO:0000256" key="1">
    <source>
        <dbReference type="ARBA" id="ARBA00004123"/>
    </source>
</evidence>
<protein>
    <recommendedName>
        <fullName evidence="6">TBP-associated factor 6</fullName>
    </recommendedName>
    <alternativeName>
        <fullName evidence="7">Transcription initiation factor TFIID subunit 6</fullName>
    </alternativeName>
</protein>
<dbReference type="FunFam" id="1.10.20.10:FF:000033">
    <property type="entry name" value="Transcription initiation factor TFIID complex subunit"/>
    <property type="match status" value="1"/>
</dbReference>
<name>W6MFW5_9ASCO</name>
<dbReference type="GO" id="GO:0042802">
    <property type="term" value="F:identical protein binding"/>
    <property type="evidence" value="ECO:0007669"/>
    <property type="project" value="EnsemblFungi"/>
</dbReference>
<dbReference type="InterPro" id="IPR011442">
    <property type="entry name" value="TAF6_C"/>
</dbReference>
<dbReference type="GO" id="GO:0005829">
    <property type="term" value="C:cytosol"/>
    <property type="evidence" value="ECO:0007669"/>
    <property type="project" value="EnsemblFungi"/>
</dbReference>
<dbReference type="GO" id="GO:0046695">
    <property type="term" value="C:SLIK (SAGA-like) complex"/>
    <property type="evidence" value="ECO:0007669"/>
    <property type="project" value="EnsemblFungi"/>
</dbReference>
<dbReference type="GO" id="GO:0051123">
    <property type="term" value="P:RNA polymerase II preinitiation complex assembly"/>
    <property type="evidence" value="ECO:0007669"/>
    <property type="project" value="EnsemblFungi"/>
</dbReference>
<dbReference type="InterPro" id="IPR046344">
    <property type="entry name" value="TAF6_C_sf"/>
</dbReference>
<dbReference type="RefSeq" id="XP_022456548.1">
    <property type="nucleotide sequence ID" value="XM_022605040.1"/>
</dbReference>
<dbReference type="GeneID" id="34517936"/>
<dbReference type="GO" id="GO:0045944">
    <property type="term" value="P:positive regulation of transcription by RNA polymerase II"/>
    <property type="evidence" value="ECO:0007669"/>
    <property type="project" value="EnsemblFungi"/>
</dbReference>
<dbReference type="OrthoDB" id="361039at2759"/>